<dbReference type="Proteomes" id="UP000027238">
    <property type="component" value="Unassembled WGS sequence"/>
</dbReference>
<reference evidence="6" key="1">
    <citation type="journal article" date="2014" name="Genome Announc.">
        <title>Draft genome sequence of Colletotrichum sublineola, a destructive pathogen of cultivated sorghum.</title>
        <authorList>
            <person name="Baroncelli R."/>
            <person name="Sanz-Martin J.M."/>
            <person name="Rech G.E."/>
            <person name="Sukno S.A."/>
            <person name="Thon M.R."/>
        </authorList>
    </citation>
    <scope>NUCLEOTIDE SEQUENCE [LARGE SCALE GENOMIC DNA]</scope>
    <source>
        <strain evidence="6">TX430BB</strain>
    </source>
</reference>
<dbReference type="AlphaFoldDB" id="A0A066XXZ7"/>
<comment type="caution">
    <text evidence="5">The sequence shown here is derived from an EMBL/GenBank/DDBJ whole genome shotgun (WGS) entry which is preliminary data.</text>
</comment>
<dbReference type="OrthoDB" id="329835at2759"/>
<dbReference type="HOGENOM" id="CLU_1128992_0_0_1"/>
<dbReference type="PROSITE" id="PS50075">
    <property type="entry name" value="CARRIER"/>
    <property type="match status" value="1"/>
</dbReference>
<dbReference type="InterPro" id="IPR020806">
    <property type="entry name" value="PKS_PP-bd"/>
</dbReference>
<keyword evidence="2" id="KW-0597">Phosphoprotein</keyword>
<evidence type="ECO:0000259" key="4">
    <source>
        <dbReference type="PROSITE" id="PS50075"/>
    </source>
</evidence>
<organism evidence="5 6">
    <name type="scientific">Colletotrichum sublineola</name>
    <name type="common">Sorghum anthracnose fungus</name>
    <dbReference type="NCBI Taxonomy" id="1173701"/>
    <lineage>
        <taxon>Eukaryota</taxon>
        <taxon>Fungi</taxon>
        <taxon>Dikarya</taxon>
        <taxon>Ascomycota</taxon>
        <taxon>Pezizomycotina</taxon>
        <taxon>Sordariomycetes</taxon>
        <taxon>Hypocreomycetidae</taxon>
        <taxon>Glomerellales</taxon>
        <taxon>Glomerellaceae</taxon>
        <taxon>Colletotrichum</taxon>
        <taxon>Colletotrichum graminicola species complex</taxon>
    </lineage>
</organism>
<evidence type="ECO:0000313" key="6">
    <source>
        <dbReference type="Proteomes" id="UP000027238"/>
    </source>
</evidence>
<evidence type="ECO:0000256" key="3">
    <source>
        <dbReference type="SAM" id="MobiDB-lite"/>
    </source>
</evidence>
<evidence type="ECO:0000313" key="5">
    <source>
        <dbReference type="EMBL" id="KDN70835.1"/>
    </source>
</evidence>
<name>A0A066XXZ7_COLSU</name>
<dbReference type="EMBL" id="JMSE01000282">
    <property type="protein sequence ID" value="KDN70835.1"/>
    <property type="molecule type" value="Genomic_DNA"/>
</dbReference>
<dbReference type="SUPFAM" id="SSF47336">
    <property type="entry name" value="ACP-like"/>
    <property type="match status" value="1"/>
</dbReference>
<accession>A0A066XXZ7</accession>
<keyword evidence="1" id="KW-0596">Phosphopantetheine</keyword>
<dbReference type="SMART" id="SM00823">
    <property type="entry name" value="PKS_PP"/>
    <property type="match status" value="1"/>
</dbReference>
<feature type="domain" description="Carrier" evidence="4">
    <location>
        <begin position="159"/>
        <end position="242"/>
    </location>
</feature>
<dbReference type="InterPro" id="IPR036736">
    <property type="entry name" value="ACP-like_sf"/>
</dbReference>
<dbReference type="InterPro" id="IPR009081">
    <property type="entry name" value="PP-bd_ACP"/>
</dbReference>
<evidence type="ECO:0000256" key="2">
    <source>
        <dbReference type="ARBA" id="ARBA00022553"/>
    </source>
</evidence>
<evidence type="ECO:0000256" key="1">
    <source>
        <dbReference type="ARBA" id="ARBA00022450"/>
    </source>
</evidence>
<keyword evidence="6" id="KW-1185">Reference proteome</keyword>
<proteinExistence type="predicted"/>
<dbReference type="Gene3D" id="1.10.1200.10">
    <property type="entry name" value="ACP-like"/>
    <property type="match status" value="1"/>
</dbReference>
<dbReference type="PROSITE" id="PS00012">
    <property type="entry name" value="PHOSPHOPANTETHEINE"/>
    <property type="match status" value="1"/>
</dbReference>
<dbReference type="InterPro" id="IPR006162">
    <property type="entry name" value="Ppantetheine_attach_site"/>
</dbReference>
<dbReference type="Pfam" id="PF00550">
    <property type="entry name" value="PP-binding"/>
    <property type="match status" value="1"/>
</dbReference>
<dbReference type="GO" id="GO:0031177">
    <property type="term" value="F:phosphopantetheine binding"/>
    <property type="evidence" value="ECO:0007669"/>
    <property type="project" value="InterPro"/>
</dbReference>
<gene>
    <name evidence="5" type="ORF">CSUB01_11017</name>
</gene>
<dbReference type="STRING" id="1173701.A0A066XXZ7"/>
<sequence length="246" mass="25750">MPRSNPDSSPQPAVASNQATPMRLTLPSPTLTILATTQTLAKPWDLFASADDMLGNLGLPEHCFLSLVGCGAPDFSAFQMNLDLDMLLPFALPEPTCNELPPLRLDEDANPGLVSAAGGLLAELLSRLRDVQYITEGGSAAASAGERGAGLLASLLEAATGAEAVLAAREAIEGKLGRMLLLDADAFGDLSQSVASYGIDSMIGAELRNWFFKDFGLDIPFQQLLGPSLTPTKLAEQICASHGIAV</sequence>
<protein>
    <recommendedName>
        <fullName evidence="4">Carrier domain-containing protein</fullName>
    </recommendedName>
</protein>
<feature type="region of interest" description="Disordered" evidence="3">
    <location>
        <begin position="1"/>
        <end position="20"/>
    </location>
</feature>